<dbReference type="Proteomes" id="UP000582659">
    <property type="component" value="Unassembled WGS sequence"/>
</dbReference>
<accession>A0A1I7RHX1</accession>
<evidence type="ECO:0000313" key="1">
    <source>
        <dbReference type="EMBL" id="CAD5226024.1"/>
    </source>
</evidence>
<protein>
    <submittedName>
        <fullName evidence="1">(pine wood nematode) hypothetical protein</fullName>
    </submittedName>
</protein>
<dbReference type="WBParaSite" id="BXY_0030000.1">
    <property type="protein sequence ID" value="BXY_0030000.1"/>
    <property type="gene ID" value="BXY_0030000"/>
</dbReference>
<dbReference type="OrthoDB" id="10331789at2759"/>
<dbReference type="Proteomes" id="UP000659654">
    <property type="component" value="Unassembled WGS sequence"/>
</dbReference>
<reference evidence="5" key="1">
    <citation type="submission" date="2016-11" db="UniProtKB">
        <authorList>
            <consortium name="WormBaseParasite"/>
        </authorList>
    </citation>
    <scope>IDENTIFICATION</scope>
</reference>
<dbReference type="AlphaFoldDB" id="A0A1I7RHX1"/>
<reference evidence="2" key="2">
    <citation type="submission" date="2020-08" db="EMBL/GenBank/DDBJ databases">
        <authorList>
            <person name="Kikuchi T."/>
        </authorList>
    </citation>
    <scope>NUCLEOTIDE SEQUENCE</scope>
    <source>
        <strain evidence="1">Ka4C1</strain>
    </source>
</reference>
<sequence length="135" mass="16364">MEIKKRPDKFWKKLLAVTLRQNTFFGSRRKYYFDSAEITRREVELINISKIDDRLKPIEILLKYFCHTVEDAKRLRRNPTRVRKMIGWKAENGNVDELMQDVIYTMEKDRSLFEAQTKRYYQSNRHPRAMLSTSL</sequence>
<evidence type="ECO:0000313" key="2">
    <source>
        <dbReference type="EMBL" id="CAG9115311.1"/>
    </source>
</evidence>
<dbReference type="EMBL" id="CAJFCV020000004">
    <property type="protein sequence ID" value="CAG9115311.1"/>
    <property type="molecule type" value="Genomic_DNA"/>
</dbReference>
<name>A0A1I7RHX1_BURXY</name>
<evidence type="ECO:0000313" key="4">
    <source>
        <dbReference type="Proteomes" id="UP000659654"/>
    </source>
</evidence>
<gene>
    <name evidence="1" type="ORF">BXYJ_LOCUS8838</name>
</gene>
<evidence type="ECO:0000313" key="5">
    <source>
        <dbReference type="WBParaSite" id="BXY_0030000.1"/>
    </source>
</evidence>
<organism evidence="3 5">
    <name type="scientific">Bursaphelenchus xylophilus</name>
    <name type="common">Pinewood nematode worm</name>
    <name type="synonym">Aphelenchoides xylophilus</name>
    <dbReference type="NCBI Taxonomy" id="6326"/>
    <lineage>
        <taxon>Eukaryota</taxon>
        <taxon>Metazoa</taxon>
        <taxon>Ecdysozoa</taxon>
        <taxon>Nematoda</taxon>
        <taxon>Chromadorea</taxon>
        <taxon>Rhabditida</taxon>
        <taxon>Tylenchina</taxon>
        <taxon>Tylenchomorpha</taxon>
        <taxon>Aphelenchoidea</taxon>
        <taxon>Aphelenchoididae</taxon>
        <taxon>Bursaphelenchus</taxon>
    </lineage>
</organism>
<dbReference type="EMBL" id="CAJFDI010000004">
    <property type="protein sequence ID" value="CAD5226024.1"/>
    <property type="molecule type" value="Genomic_DNA"/>
</dbReference>
<keyword evidence="4" id="KW-1185">Reference proteome</keyword>
<evidence type="ECO:0000313" key="3">
    <source>
        <dbReference type="Proteomes" id="UP000095284"/>
    </source>
</evidence>
<dbReference type="Proteomes" id="UP000095284">
    <property type="component" value="Unplaced"/>
</dbReference>
<proteinExistence type="predicted"/>